<dbReference type="PROSITE" id="PS50835">
    <property type="entry name" value="IG_LIKE"/>
    <property type="match status" value="2"/>
</dbReference>
<evidence type="ECO:0000256" key="1">
    <source>
        <dbReference type="SAM" id="SignalP"/>
    </source>
</evidence>
<dbReference type="SMR" id="A0A482X7U5"/>
<keyword evidence="1" id="KW-0732">Signal</keyword>
<dbReference type="SUPFAM" id="SSF48726">
    <property type="entry name" value="Immunoglobulin"/>
    <property type="match status" value="2"/>
</dbReference>
<dbReference type="InterPro" id="IPR003598">
    <property type="entry name" value="Ig_sub2"/>
</dbReference>
<dbReference type="CDD" id="cd00099">
    <property type="entry name" value="IgV"/>
    <property type="match status" value="1"/>
</dbReference>
<dbReference type="SMART" id="SM00409">
    <property type="entry name" value="IG"/>
    <property type="match status" value="2"/>
</dbReference>
<feature type="signal peptide" evidence="1">
    <location>
        <begin position="1"/>
        <end position="16"/>
    </location>
</feature>
<protein>
    <recommendedName>
        <fullName evidence="2">Ig-like domain-containing protein</fullName>
    </recommendedName>
</protein>
<dbReference type="InterPro" id="IPR013783">
    <property type="entry name" value="Ig-like_fold"/>
</dbReference>
<reference evidence="3 4" key="1">
    <citation type="journal article" date="2017" name="Gigascience">
        <title>Genome sequence of the small brown planthopper, Laodelphax striatellus.</title>
        <authorList>
            <person name="Zhu J."/>
            <person name="Jiang F."/>
            <person name="Wang X."/>
            <person name="Yang P."/>
            <person name="Bao Y."/>
            <person name="Zhao W."/>
            <person name="Wang W."/>
            <person name="Lu H."/>
            <person name="Wang Q."/>
            <person name="Cui N."/>
            <person name="Li J."/>
            <person name="Chen X."/>
            <person name="Luo L."/>
            <person name="Yu J."/>
            <person name="Kang L."/>
            <person name="Cui F."/>
        </authorList>
    </citation>
    <scope>NUCLEOTIDE SEQUENCE [LARGE SCALE GENOMIC DNA]</scope>
    <source>
        <strain evidence="3">Lst14</strain>
    </source>
</reference>
<dbReference type="Pfam" id="PF07686">
    <property type="entry name" value="V-set"/>
    <property type="match status" value="1"/>
</dbReference>
<dbReference type="InterPro" id="IPR037448">
    <property type="entry name" value="Zig-8"/>
</dbReference>
<dbReference type="STRING" id="195883.A0A482X7U5"/>
<dbReference type="Gene3D" id="2.60.40.10">
    <property type="entry name" value="Immunoglobulins"/>
    <property type="match status" value="2"/>
</dbReference>
<dbReference type="InterPro" id="IPR007110">
    <property type="entry name" value="Ig-like_dom"/>
</dbReference>
<name>A0A482X7U5_LAOST</name>
<feature type="domain" description="Ig-like" evidence="2">
    <location>
        <begin position="162"/>
        <end position="261"/>
    </location>
</feature>
<dbReference type="PANTHER" id="PTHR23279:SF3">
    <property type="entry name" value="DEFECTIVE PROBOSCIS EXTENSION RESPONSE 18"/>
    <property type="match status" value="1"/>
</dbReference>
<comment type="caution">
    <text evidence="3">The sequence shown here is derived from an EMBL/GenBank/DDBJ whole genome shotgun (WGS) entry which is preliminary data.</text>
</comment>
<dbReference type="GO" id="GO:0050808">
    <property type="term" value="P:synapse organization"/>
    <property type="evidence" value="ECO:0007669"/>
    <property type="project" value="TreeGrafter"/>
</dbReference>
<dbReference type="InterPro" id="IPR003599">
    <property type="entry name" value="Ig_sub"/>
</dbReference>
<dbReference type="AlphaFoldDB" id="A0A482X7U5"/>
<dbReference type="EMBL" id="QKKF02016138">
    <property type="protein sequence ID" value="RZF41854.1"/>
    <property type="molecule type" value="Genomic_DNA"/>
</dbReference>
<accession>A0A482X7U5</accession>
<dbReference type="Proteomes" id="UP000291343">
    <property type="component" value="Unassembled WGS sequence"/>
</dbReference>
<dbReference type="SMART" id="SM00408">
    <property type="entry name" value="IGc2"/>
    <property type="match status" value="2"/>
</dbReference>
<feature type="domain" description="Ig-like" evidence="2">
    <location>
        <begin position="48"/>
        <end position="158"/>
    </location>
</feature>
<evidence type="ECO:0000259" key="2">
    <source>
        <dbReference type="PROSITE" id="PS50835"/>
    </source>
</evidence>
<dbReference type="FunCoup" id="A0A482X7U5">
    <property type="interactions" value="97"/>
</dbReference>
<dbReference type="InterPro" id="IPR036179">
    <property type="entry name" value="Ig-like_dom_sf"/>
</dbReference>
<dbReference type="OrthoDB" id="6354602at2759"/>
<evidence type="ECO:0000313" key="4">
    <source>
        <dbReference type="Proteomes" id="UP000291343"/>
    </source>
</evidence>
<dbReference type="InterPro" id="IPR013106">
    <property type="entry name" value="Ig_V-set"/>
</dbReference>
<gene>
    <name evidence="3" type="ORF">LSTR_LSTR005316</name>
</gene>
<feature type="chain" id="PRO_5019746543" description="Ig-like domain-containing protein" evidence="1">
    <location>
        <begin position="17"/>
        <end position="302"/>
    </location>
</feature>
<keyword evidence="4" id="KW-1185">Reference proteome</keyword>
<organism evidence="3 4">
    <name type="scientific">Laodelphax striatellus</name>
    <name type="common">Small brown planthopper</name>
    <name type="synonym">Delphax striatella</name>
    <dbReference type="NCBI Taxonomy" id="195883"/>
    <lineage>
        <taxon>Eukaryota</taxon>
        <taxon>Metazoa</taxon>
        <taxon>Ecdysozoa</taxon>
        <taxon>Arthropoda</taxon>
        <taxon>Hexapoda</taxon>
        <taxon>Insecta</taxon>
        <taxon>Pterygota</taxon>
        <taxon>Neoptera</taxon>
        <taxon>Paraneoptera</taxon>
        <taxon>Hemiptera</taxon>
        <taxon>Auchenorrhyncha</taxon>
        <taxon>Fulgoroidea</taxon>
        <taxon>Delphacidae</taxon>
        <taxon>Criomorphinae</taxon>
        <taxon>Laodelphax</taxon>
    </lineage>
</organism>
<dbReference type="Pfam" id="PF13927">
    <property type="entry name" value="Ig_3"/>
    <property type="match status" value="1"/>
</dbReference>
<evidence type="ECO:0000313" key="3">
    <source>
        <dbReference type="EMBL" id="RZF41854.1"/>
    </source>
</evidence>
<dbReference type="GO" id="GO:0032589">
    <property type="term" value="C:neuron projection membrane"/>
    <property type="evidence" value="ECO:0007669"/>
    <property type="project" value="TreeGrafter"/>
</dbReference>
<dbReference type="InParanoid" id="A0A482X7U5"/>
<sequence>MTILFLLLSVWIPAQTATRPGETLSVSLDELLNSLLMDSTPSPQDEAPPTSPQPRPFFEHINATDHLAIQLGDPVVFHCRVNNLTDMTTVSWLRRSGSRLTLLSVGLEVYASDGRFSVGLVRPNDWQLRLTAASRHDEGLYECQVSSHPPLVHTVRLTVIVPELEILDERGLPIRTKFYNAGSTIELKCVTSQTPQPNQLLIWRHGSKTLNYDTNRGGISVKTDLEETGTKSRLFIANALPSDSGNYTCSLTDVAVTDVLVHVLNGETPAAMQHGENSASRICSTLAVILVTAFSMQTSIPI</sequence>
<dbReference type="PANTHER" id="PTHR23279">
    <property type="entry name" value="DEFECTIVE PROBOSCIS EXTENSION RESPONSE DPR -RELATED"/>
    <property type="match status" value="1"/>
</dbReference>
<proteinExistence type="predicted"/>